<gene>
    <name evidence="1" type="ORF">METZ01_LOCUS393095</name>
</gene>
<dbReference type="InterPro" id="IPR051199">
    <property type="entry name" value="LPS_LOS_Heptosyltrfase"/>
</dbReference>
<name>A0A382V2X7_9ZZZZ</name>
<dbReference type="EMBL" id="UINC01148392">
    <property type="protein sequence ID" value="SVD40241.1"/>
    <property type="molecule type" value="Genomic_DNA"/>
</dbReference>
<reference evidence="1" key="1">
    <citation type="submission" date="2018-05" db="EMBL/GenBank/DDBJ databases">
        <authorList>
            <person name="Lanie J.A."/>
            <person name="Ng W.-L."/>
            <person name="Kazmierczak K.M."/>
            <person name="Andrzejewski T.M."/>
            <person name="Davidsen T.M."/>
            <person name="Wayne K.J."/>
            <person name="Tettelin H."/>
            <person name="Glass J.I."/>
            <person name="Rusch D."/>
            <person name="Podicherti R."/>
            <person name="Tsui H.-C.T."/>
            <person name="Winkler M.E."/>
        </authorList>
    </citation>
    <scope>NUCLEOTIDE SEQUENCE</scope>
</reference>
<dbReference type="GO" id="GO:0009244">
    <property type="term" value="P:lipopolysaccharide core region biosynthetic process"/>
    <property type="evidence" value="ECO:0007669"/>
    <property type="project" value="TreeGrafter"/>
</dbReference>
<organism evidence="1">
    <name type="scientific">marine metagenome</name>
    <dbReference type="NCBI Taxonomy" id="408172"/>
    <lineage>
        <taxon>unclassified sequences</taxon>
        <taxon>metagenomes</taxon>
        <taxon>ecological metagenomes</taxon>
    </lineage>
</organism>
<feature type="non-terminal residue" evidence="1">
    <location>
        <position position="1"/>
    </location>
</feature>
<evidence type="ECO:0008006" key="2">
    <source>
        <dbReference type="Google" id="ProtNLM"/>
    </source>
</evidence>
<dbReference type="SUPFAM" id="SSF53756">
    <property type="entry name" value="UDP-Glycosyltransferase/glycogen phosphorylase"/>
    <property type="match status" value="1"/>
</dbReference>
<accession>A0A382V2X7</accession>
<dbReference type="AlphaFoldDB" id="A0A382V2X7"/>
<proteinExistence type="predicted"/>
<sequence>IFFMEEWAENVFQKSPNLDKKTIFIKITNEFLANLFKGLFLKKWIRDGFEGLVFSLIDSLIICLGYLRYHEKYIRSGSQLSSQINSVQNILLLNVNGIGDVISSTPVIRNLKEHLPTAKIDILINTLAKGLLEQNPYVNRIFTLPVLPPKKEIKKIYKILKSSKYDLIVNLRSRNSTEKLVGLLSGRWKININHFHRERFTDVMVGFKTNNLSFLHSEFEFLQTIGLEPKKYRPEIFLKNEEKENARHVLNANDFDTSKKLVIFHPFSSDPLREWGLDKYIDLAIHLD</sequence>
<dbReference type="GO" id="GO:0005829">
    <property type="term" value="C:cytosol"/>
    <property type="evidence" value="ECO:0007669"/>
    <property type="project" value="TreeGrafter"/>
</dbReference>
<feature type="non-terminal residue" evidence="1">
    <location>
        <position position="288"/>
    </location>
</feature>
<protein>
    <recommendedName>
        <fullName evidence="2">Glycosyltransferase family 9 protein</fullName>
    </recommendedName>
</protein>
<evidence type="ECO:0000313" key="1">
    <source>
        <dbReference type="EMBL" id="SVD40241.1"/>
    </source>
</evidence>
<dbReference type="GO" id="GO:0008713">
    <property type="term" value="F:ADP-heptose-lipopolysaccharide heptosyltransferase activity"/>
    <property type="evidence" value="ECO:0007669"/>
    <property type="project" value="TreeGrafter"/>
</dbReference>
<dbReference type="Gene3D" id="3.40.50.2000">
    <property type="entry name" value="Glycogen Phosphorylase B"/>
    <property type="match status" value="2"/>
</dbReference>
<dbReference type="PANTHER" id="PTHR30160">
    <property type="entry name" value="TETRAACYLDISACCHARIDE 4'-KINASE-RELATED"/>
    <property type="match status" value="1"/>
</dbReference>